<dbReference type="Proteomes" id="UP000594778">
    <property type="component" value="Chromosome"/>
</dbReference>
<evidence type="ECO:0000313" key="2">
    <source>
        <dbReference type="EMBL" id="QPS11142.1"/>
    </source>
</evidence>
<sequence length="80" mass="8791">MKFVIVLALLAIVASLGSALFFMMRRNPEDQEGPGDDRRRSRAMFRALALRVGLSIALFLCVLLAAKLGYIHPTGWTAGQ</sequence>
<keyword evidence="1" id="KW-0472">Membrane</keyword>
<evidence type="ECO:0000313" key="3">
    <source>
        <dbReference type="Proteomes" id="UP000594778"/>
    </source>
</evidence>
<feature type="transmembrane region" description="Helical" evidence="1">
    <location>
        <begin position="43"/>
        <end position="66"/>
    </location>
</feature>
<dbReference type="EMBL" id="CP065668">
    <property type="protein sequence ID" value="QPS11142.1"/>
    <property type="molecule type" value="Genomic_DNA"/>
</dbReference>
<dbReference type="Pfam" id="PF11137">
    <property type="entry name" value="DUF2909"/>
    <property type="match status" value="1"/>
</dbReference>
<protein>
    <submittedName>
        <fullName evidence="2">Twin transmembrane helix small protein</fullName>
    </submittedName>
</protein>
<organism evidence="2 3">
    <name type="scientific">Delftia acidovorans</name>
    <name type="common">Pseudomonas acidovorans</name>
    <name type="synonym">Comamonas acidovorans</name>
    <dbReference type="NCBI Taxonomy" id="80866"/>
    <lineage>
        <taxon>Bacteria</taxon>
        <taxon>Pseudomonadati</taxon>
        <taxon>Pseudomonadota</taxon>
        <taxon>Betaproteobacteria</taxon>
        <taxon>Burkholderiales</taxon>
        <taxon>Comamonadaceae</taxon>
        <taxon>Delftia</taxon>
    </lineage>
</organism>
<keyword evidence="1 2" id="KW-0812">Transmembrane</keyword>
<reference evidence="2 3" key="1">
    <citation type="submission" date="2020-12" db="EMBL/GenBank/DDBJ databases">
        <title>FDA dAtabase for Regulatory Grade micrObial Sequences (FDA-ARGOS): Supporting development and validation of Infectious Disease Dx tests.</title>
        <authorList>
            <person name="Sproer C."/>
            <person name="Gronow S."/>
            <person name="Severitt S."/>
            <person name="Schroder I."/>
            <person name="Tallon L."/>
            <person name="Sadzewicz L."/>
            <person name="Zhao X."/>
            <person name="Boylan J."/>
            <person name="Ott S."/>
            <person name="Bowen H."/>
            <person name="Vavikolanu K."/>
            <person name="Mehta A."/>
            <person name="Aluvathingal J."/>
            <person name="Nadendla S."/>
            <person name="Lowell S."/>
            <person name="Myers T."/>
            <person name="Yan Y."/>
            <person name="Sichtig H."/>
        </authorList>
    </citation>
    <scope>NUCLEOTIDE SEQUENCE [LARGE SCALE GENOMIC DNA]</scope>
    <source>
        <strain evidence="2 3">FDAARGOS_909</strain>
    </source>
</reference>
<name>A0A080NJS2_DELAC</name>
<dbReference type="RefSeq" id="WP_034390667.1">
    <property type="nucleotide sequence ID" value="NZ_CP065668.1"/>
</dbReference>
<evidence type="ECO:0000256" key="1">
    <source>
        <dbReference type="SAM" id="Phobius"/>
    </source>
</evidence>
<proteinExistence type="predicted"/>
<dbReference type="InterPro" id="IPR021313">
    <property type="entry name" value="DUF2909"/>
</dbReference>
<dbReference type="NCBIfam" id="NF033233">
    <property type="entry name" value="twin_helix"/>
    <property type="match status" value="1"/>
</dbReference>
<keyword evidence="1" id="KW-1133">Transmembrane helix</keyword>
<dbReference type="AlphaFoldDB" id="A0A080NJS2"/>
<gene>
    <name evidence="2" type="ORF">I6G66_14570</name>
</gene>
<accession>A0A080NJS2</accession>